<keyword evidence="2" id="KW-1185">Reference proteome</keyword>
<dbReference type="AlphaFoldDB" id="A0A6N7PW49"/>
<organism evidence="1 2">
    <name type="scientific">Polyangium spumosum</name>
    <dbReference type="NCBI Taxonomy" id="889282"/>
    <lineage>
        <taxon>Bacteria</taxon>
        <taxon>Pseudomonadati</taxon>
        <taxon>Myxococcota</taxon>
        <taxon>Polyangia</taxon>
        <taxon>Polyangiales</taxon>
        <taxon>Polyangiaceae</taxon>
        <taxon>Polyangium</taxon>
    </lineage>
</organism>
<comment type="caution">
    <text evidence="1">The sequence shown here is derived from an EMBL/GenBank/DDBJ whole genome shotgun (WGS) entry which is preliminary data.</text>
</comment>
<accession>A0A6N7PW49</accession>
<reference evidence="1 2" key="1">
    <citation type="submission" date="2019-10" db="EMBL/GenBank/DDBJ databases">
        <title>A soil myxobacterium in the family Polyangiaceae.</title>
        <authorList>
            <person name="Li Y."/>
            <person name="Wang J."/>
        </authorList>
    </citation>
    <scope>NUCLEOTIDE SEQUENCE [LARGE SCALE GENOMIC DNA]</scope>
    <source>
        <strain evidence="1 2">DSM 14734</strain>
    </source>
</reference>
<dbReference type="Proteomes" id="UP000440224">
    <property type="component" value="Unassembled WGS sequence"/>
</dbReference>
<dbReference type="OrthoDB" id="5518939at2"/>
<evidence type="ECO:0000313" key="1">
    <source>
        <dbReference type="EMBL" id="MRG96213.1"/>
    </source>
</evidence>
<gene>
    <name evidence="1" type="ORF">GF068_30460</name>
</gene>
<name>A0A6N7PW49_9BACT</name>
<sequence length="178" mass="19671">MGTSERGGRAAGVRNLDDLAKLSSAELERLYREAPAPTGVERLVGTPKGRMLAVRGTDGTKLFSLLGLLASRRRFPWDGKSFGALSPSEGTGINRIKLLPLRFDLFPFRTRIEPSAVDGRPCVYLDYEQPKNPFFIARIRDEIREVAPDLWLGPAMAKTKKGAVHVLWFAVDFGQPSS</sequence>
<proteinExistence type="predicted"/>
<protein>
    <submittedName>
        <fullName evidence="1">Uncharacterized protein</fullName>
    </submittedName>
</protein>
<evidence type="ECO:0000313" key="2">
    <source>
        <dbReference type="Proteomes" id="UP000440224"/>
    </source>
</evidence>
<dbReference type="EMBL" id="WJIE01000010">
    <property type="protein sequence ID" value="MRG96213.1"/>
    <property type="molecule type" value="Genomic_DNA"/>
</dbReference>